<comment type="cofactor">
    <cofactor evidence="1">
        <name>Zn(2+)</name>
        <dbReference type="ChEBI" id="CHEBI:29105"/>
    </cofactor>
</comment>
<dbReference type="InterPro" id="IPR032678">
    <property type="entry name" value="tRNA-synt_1_cat_dom"/>
</dbReference>
<keyword evidence="10" id="KW-0067">ATP-binding</keyword>
<evidence type="ECO:0000256" key="4">
    <source>
        <dbReference type="ARBA" id="ARBA00012832"/>
    </source>
</evidence>
<evidence type="ECO:0000313" key="19">
    <source>
        <dbReference type="Proteomes" id="UP000245771"/>
    </source>
</evidence>
<dbReference type="EMBL" id="KZ819604">
    <property type="protein sequence ID" value="PWN34090.1"/>
    <property type="molecule type" value="Genomic_DNA"/>
</dbReference>
<dbReference type="GO" id="GO:0005524">
    <property type="term" value="F:ATP binding"/>
    <property type="evidence" value="ECO:0007669"/>
    <property type="project" value="UniProtKB-KW"/>
</dbReference>
<comment type="subcellular location">
    <subcellularLocation>
        <location evidence="2">Cytoplasm</location>
    </subcellularLocation>
</comment>
<evidence type="ECO:0000256" key="2">
    <source>
        <dbReference type="ARBA" id="ARBA00004496"/>
    </source>
</evidence>
<dbReference type="FunFam" id="1.20.120.1910:FF:000005">
    <property type="entry name" value="Cysteine-tRNA ligase, putative"/>
    <property type="match status" value="1"/>
</dbReference>
<keyword evidence="5" id="KW-0963">Cytoplasm</keyword>
<comment type="similarity">
    <text evidence="3">Belongs to the class-I aminoacyl-tRNA synthetase family.</text>
</comment>
<keyword evidence="9" id="KW-0862">Zinc</keyword>
<feature type="region of interest" description="Disordered" evidence="15">
    <location>
        <begin position="763"/>
        <end position="789"/>
    </location>
</feature>
<evidence type="ECO:0000256" key="9">
    <source>
        <dbReference type="ARBA" id="ARBA00022833"/>
    </source>
</evidence>
<keyword evidence="14" id="KW-0175">Coiled coil</keyword>
<keyword evidence="19" id="KW-1185">Reference proteome</keyword>
<evidence type="ECO:0000256" key="15">
    <source>
        <dbReference type="SAM" id="MobiDB-lite"/>
    </source>
</evidence>
<keyword evidence="7" id="KW-0479">Metal-binding</keyword>
<organism evidence="18 19">
    <name type="scientific">Meira miltonrushii</name>
    <dbReference type="NCBI Taxonomy" id="1280837"/>
    <lineage>
        <taxon>Eukaryota</taxon>
        <taxon>Fungi</taxon>
        <taxon>Dikarya</taxon>
        <taxon>Basidiomycota</taxon>
        <taxon>Ustilaginomycotina</taxon>
        <taxon>Exobasidiomycetes</taxon>
        <taxon>Exobasidiales</taxon>
        <taxon>Brachybasidiaceae</taxon>
        <taxon>Meira</taxon>
    </lineage>
</organism>
<dbReference type="GO" id="GO:0006423">
    <property type="term" value="P:cysteinyl-tRNA aminoacylation"/>
    <property type="evidence" value="ECO:0007669"/>
    <property type="project" value="InterPro"/>
</dbReference>
<proteinExistence type="inferred from homology"/>
<evidence type="ECO:0000256" key="10">
    <source>
        <dbReference type="ARBA" id="ARBA00022840"/>
    </source>
</evidence>
<keyword evidence="6" id="KW-0436">Ligase</keyword>
<feature type="domain" description="Cysteinyl-tRNA synthetase class Ia DALR" evidence="17">
    <location>
        <begin position="557"/>
        <end position="614"/>
    </location>
</feature>
<evidence type="ECO:0000256" key="6">
    <source>
        <dbReference type="ARBA" id="ARBA00022598"/>
    </source>
</evidence>
<gene>
    <name evidence="18" type="ORF">FA14DRAFT_165206</name>
</gene>
<dbReference type="InterPro" id="IPR015273">
    <property type="entry name" value="Cys-tRNA-synt_Ia_DALR"/>
</dbReference>
<evidence type="ECO:0000256" key="7">
    <source>
        <dbReference type="ARBA" id="ARBA00022723"/>
    </source>
</evidence>
<feature type="coiled-coil region" evidence="14">
    <location>
        <begin position="704"/>
        <end position="740"/>
    </location>
</feature>
<dbReference type="InterPro" id="IPR015803">
    <property type="entry name" value="Cys-tRNA-ligase"/>
</dbReference>
<accession>A0A316V9C2</accession>
<feature type="domain" description="tRNA synthetases class I catalytic" evidence="16">
    <location>
        <begin position="45"/>
        <end position="505"/>
    </location>
</feature>
<evidence type="ECO:0000256" key="11">
    <source>
        <dbReference type="ARBA" id="ARBA00022917"/>
    </source>
</evidence>
<evidence type="ECO:0000256" key="12">
    <source>
        <dbReference type="ARBA" id="ARBA00023146"/>
    </source>
</evidence>
<dbReference type="PANTHER" id="PTHR10890">
    <property type="entry name" value="CYSTEINYL-TRNA SYNTHETASE"/>
    <property type="match status" value="1"/>
</dbReference>
<keyword evidence="8" id="KW-0547">Nucleotide-binding</keyword>
<keyword evidence="11" id="KW-0648">Protein biosynthesis</keyword>
<evidence type="ECO:0000259" key="16">
    <source>
        <dbReference type="Pfam" id="PF01406"/>
    </source>
</evidence>
<dbReference type="Pfam" id="PF01406">
    <property type="entry name" value="tRNA-synt_1e"/>
    <property type="match status" value="1"/>
</dbReference>
<dbReference type="GO" id="GO:0046872">
    <property type="term" value="F:metal ion binding"/>
    <property type="evidence" value="ECO:0007669"/>
    <property type="project" value="UniProtKB-KW"/>
</dbReference>
<evidence type="ECO:0000256" key="3">
    <source>
        <dbReference type="ARBA" id="ARBA00005594"/>
    </source>
</evidence>
<evidence type="ECO:0000256" key="8">
    <source>
        <dbReference type="ARBA" id="ARBA00022741"/>
    </source>
</evidence>
<sequence length="813" mass="90529">MASTSTSAASTSVKQPTWHKPAVKAGFEEPSLQVFNSLTRTKVDFVPVHGKQITWYTCGPTVYDSSHLGHARNYVTQDVLRRILRDYFGYDVHFVMNITDIDDKIILKARHTHLLKQYKEEHSKTGLSKELLQDVRQAWSIFFGKTLKKLAPKAPPGEPEEPEDEAAFEEISRRMVQDAAWTKQASETEPKTSMWFTALNKSRQAIIAATMSVTAGDKSGESAAALIESSLDILGPFIDAQKGQSLSDPAIFRETAAFWEGEFFKDMKRLHVQTPTTLTRVSEYVPEIVTFIEKIIGNGYAYEDAGPGDGKKNVWFDTRAFDGADRKGGSDKHSYAKLAPWSKGNKELLEEGEGSLSTGASTVAGKRAPSDFALWKSSKPGEPAWDSPWGPGRPGWHIECSVMASEVLGTQIDVHSGGVDLKFPHHDNELAQSEAHHNCQQWINYFMHTGHLHIEGLKMSKSLKNFITIEEALERFTARQLRLAFLLQSWSAQMDFKESALAEVRNVENTLNNFFAAARANIREAKVRGETFSDGENHYGDHEKGLMEALRDTQQSFRKAMSDSFDTPTGISALIDLVSKANVYERSRSRAEVNVSVIEAVAQYVGDMLRMLGLGEGAVREGDIGWGESAKGGEESGGVDREELLIPYLRALSTFRDTVRALAKEKASHTDFMHLADRLRDIDMVNLGVALEDQEDGKALVKLVDAAQLQAARAEKERMQADKANKKAQAAAKAEQAKKEKLLKGKVAPTEMFKAPNVPEKEYSNWDERGVPTHDGEGKEISKNKKKGMEKEYEKQIKLHQEYQAAIEAGEQI</sequence>
<dbReference type="STRING" id="1280837.A0A316V9C2"/>
<dbReference type="EC" id="6.1.1.16" evidence="4"/>
<evidence type="ECO:0000256" key="13">
    <source>
        <dbReference type="ARBA" id="ARBA00031499"/>
    </source>
</evidence>
<dbReference type="HAMAP" id="MF_00041">
    <property type="entry name" value="Cys_tRNA_synth"/>
    <property type="match status" value="1"/>
</dbReference>
<dbReference type="SUPFAM" id="SSF47323">
    <property type="entry name" value="Anticodon-binding domain of a subclass of class I aminoacyl-tRNA synthetases"/>
    <property type="match status" value="1"/>
</dbReference>
<evidence type="ECO:0000313" key="18">
    <source>
        <dbReference type="EMBL" id="PWN34090.1"/>
    </source>
</evidence>
<dbReference type="Proteomes" id="UP000245771">
    <property type="component" value="Unassembled WGS sequence"/>
</dbReference>
<dbReference type="AlphaFoldDB" id="A0A316V9C2"/>
<dbReference type="CDD" id="cd00672">
    <property type="entry name" value="CysRS_core"/>
    <property type="match status" value="1"/>
</dbReference>
<keyword evidence="12 18" id="KW-0030">Aminoacyl-tRNA synthetase</keyword>
<protein>
    <recommendedName>
        <fullName evidence="4">cysteine--tRNA ligase</fullName>
        <ecNumber evidence="4">6.1.1.16</ecNumber>
    </recommendedName>
    <alternativeName>
        <fullName evidence="13">Cysteinyl-tRNA synthetase</fullName>
    </alternativeName>
</protein>
<dbReference type="PANTHER" id="PTHR10890:SF3">
    <property type="entry name" value="CYSTEINE--TRNA LIGASE, CYTOPLASMIC"/>
    <property type="match status" value="1"/>
</dbReference>
<dbReference type="Gene3D" id="1.20.120.1910">
    <property type="entry name" value="Cysteine-tRNA ligase, C-terminal anti-codon recognition domain"/>
    <property type="match status" value="1"/>
</dbReference>
<dbReference type="Gene3D" id="3.40.50.620">
    <property type="entry name" value="HUPs"/>
    <property type="match status" value="1"/>
</dbReference>
<dbReference type="GeneID" id="37021723"/>
<dbReference type="OrthoDB" id="438179at2759"/>
<dbReference type="SUPFAM" id="SSF52374">
    <property type="entry name" value="Nucleotidylyl transferase"/>
    <property type="match status" value="1"/>
</dbReference>
<dbReference type="InterPro" id="IPR014729">
    <property type="entry name" value="Rossmann-like_a/b/a_fold"/>
</dbReference>
<dbReference type="GO" id="GO:0005737">
    <property type="term" value="C:cytoplasm"/>
    <property type="evidence" value="ECO:0007669"/>
    <property type="project" value="UniProtKB-SubCell"/>
</dbReference>
<dbReference type="Pfam" id="PF09190">
    <property type="entry name" value="DALR_2"/>
    <property type="match status" value="1"/>
</dbReference>
<reference evidence="18 19" key="1">
    <citation type="journal article" date="2018" name="Mol. Biol. Evol.">
        <title>Broad Genomic Sampling Reveals a Smut Pathogenic Ancestry of the Fungal Clade Ustilaginomycotina.</title>
        <authorList>
            <person name="Kijpornyongpan T."/>
            <person name="Mondo S.J."/>
            <person name="Barry K."/>
            <person name="Sandor L."/>
            <person name="Lee J."/>
            <person name="Lipzen A."/>
            <person name="Pangilinan J."/>
            <person name="LaButti K."/>
            <person name="Hainaut M."/>
            <person name="Henrissat B."/>
            <person name="Grigoriev I.V."/>
            <person name="Spatafora J.W."/>
            <person name="Aime M.C."/>
        </authorList>
    </citation>
    <scope>NUCLEOTIDE SEQUENCE [LARGE SCALE GENOMIC DNA]</scope>
    <source>
        <strain evidence="18 19">MCA 3882</strain>
    </source>
</reference>
<evidence type="ECO:0000256" key="14">
    <source>
        <dbReference type="SAM" id="Coils"/>
    </source>
</evidence>
<dbReference type="GO" id="GO:0004817">
    <property type="term" value="F:cysteine-tRNA ligase activity"/>
    <property type="evidence" value="ECO:0007669"/>
    <property type="project" value="UniProtKB-EC"/>
</dbReference>
<dbReference type="NCBIfam" id="TIGR00435">
    <property type="entry name" value="cysS"/>
    <property type="match status" value="1"/>
</dbReference>
<evidence type="ECO:0000256" key="5">
    <source>
        <dbReference type="ARBA" id="ARBA00022490"/>
    </source>
</evidence>
<name>A0A316V9C2_9BASI</name>
<dbReference type="InterPro" id="IPR024909">
    <property type="entry name" value="Cys-tRNA/MSH_ligase"/>
</dbReference>
<dbReference type="InterPro" id="IPR009080">
    <property type="entry name" value="tRNAsynth_Ia_anticodon-bd"/>
</dbReference>
<dbReference type="InParanoid" id="A0A316V9C2"/>
<dbReference type="RefSeq" id="XP_025354392.1">
    <property type="nucleotide sequence ID" value="XM_025499942.1"/>
</dbReference>
<evidence type="ECO:0000256" key="1">
    <source>
        <dbReference type="ARBA" id="ARBA00001947"/>
    </source>
</evidence>
<dbReference type="FunCoup" id="A0A316V9C2">
    <property type="interactions" value="617"/>
</dbReference>
<evidence type="ECO:0000259" key="17">
    <source>
        <dbReference type="Pfam" id="PF09190"/>
    </source>
</evidence>